<dbReference type="GO" id="GO:0003729">
    <property type="term" value="F:mRNA binding"/>
    <property type="evidence" value="ECO:0007669"/>
    <property type="project" value="UniProtKB-ARBA"/>
</dbReference>
<dbReference type="InterPro" id="IPR003029">
    <property type="entry name" value="S1_domain"/>
</dbReference>
<keyword evidence="6" id="KW-1185">Reference proteome</keyword>
<accession>A0A9W7FX34</accession>
<feature type="domain" description="S1 motif" evidence="4">
    <location>
        <begin position="270"/>
        <end position="348"/>
    </location>
</feature>
<evidence type="ECO:0000256" key="2">
    <source>
        <dbReference type="SAM" id="MobiDB-lite"/>
    </source>
</evidence>
<comment type="function">
    <text evidence="1">Associates with the EF-Tu.GDP complex and induces the exchange of GDP to GTP. It remains bound to the aminoacyl-tRNA.EF-Tu.GTP complex up to the GTP hydrolysis stage on the ribosome.</text>
</comment>
<feature type="signal peptide" evidence="3">
    <location>
        <begin position="1"/>
        <end position="16"/>
    </location>
</feature>
<dbReference type="GO" id="GO:0022627">
    <property type="term" value="C:cytosolic small ribosomal subunit"/>
    <property type="evidence" value="ECO:0007669"/>
    <property type="project" value="TreeGrafter"/>
</dbReference>
<feature type="chain" id="PRO_5040807124" description="S1 motif domain-containing protein" evidence="3">
    <location>
        <begin position="17"/>
        <end position="413"/>
    </location>
</feature>
<feature type="region of interest" description="Disordered" evidence="2">
    <location>
        <begin position="345"/>
        <end position="381"/>
    </location>
</feature>
<proteinExistence type="predicted"/>
<dbReference type="InterPro" id="IPR050437">
    <property type="entry name" value="Ribos_protein_bS1-like"/>
</dbReference>
<feature type="compositionally biased region" description="Basic and acidic residues" evidence="2">
    <location>
        <begin position="368"/>
        <end position="380"/>
    </location>
</feature>
<dbReference type="Gene3D" id="2.40.50.140">
    <property type="entry name" value="Nucleic acid-binding proteins"/>
    <property type="match status" value="2"/>
</dbReference>
<dbReference type="EMBL" id="BRYA01000598">
    <property type="protein sequence ID" value="GMI25061.1"/>
    <property type="molecule type" value="Genomic_DNA"/>
</dbReference>
<dbReference type="GO" id="GO:0003735">
    <property type="term" value="F:structural constituent of ribosome"/>
    <property type="evidence" value="ECO:0007669"/>
    <property type="project" value="TreeGrafter"/>
</dbReference>
<name>A0A9W7FX34_9STRA</name>
<dbReference type="Pfam" id="PF00575">
    <property type="entry name" value="S1"/>
    <property type="match status" value="2"/>
</dbReference>
<evidence type="ECO:0000313" key="5">
    <source>
        <dbReference type="EMBL" id="GMI25061.1"/>
    </source>
</evidence>
<dbReference type="SMART" id="SM00316">
    <property type="entry name" value="S1"/>
    <property type="match status" value="2"/>
</dbReference>
<evidence type="ECO:0000256" key="3">
    <source>
        <dbReference type="SAM" id="SignalP"/>
    </source>
</evidence>
<feature type="region of interest" description="Disordered" evidence="2">
    <location>
        <begin position="222"/>
        <end position="255"/>
    </location>
</feature>
<dbReference type="SUPFAM" id="SSF50249">
    <property type="entry name" value="Nucleic acid-binding proteins"/>
    <property type="match status" value="2"/>
</dbReference>
<keyword evidence="3" id="KW-0732">Signal</keyword>
<reference evidence="6" key="1">
    <citation type="journal article" date="2023" name="Commun. Biol.">
        <title>Genome analysis of Parmales, the sister group of diatoms, reveals the evolutionary specialization of diatoms from phago-mixotrophs to photoautotrophs.</title>
        <authorList>
            <person name="Ban H."/>
            <person name="Sato S."/>
            <person name="Yoshikawa S."/>
            <person name="Yamada K."/>
            <person name="Nakamura Y."/>
            <person name="Ichinomiya M."/>
            <person name="Sato N."/>
            <person name="Blanc-Mathieu R."/>
            <person name="Endo H."/>
            <person name="Kuwata A."/>
            <person name="Ogata H."/>
        </authorList>
    </citation>
    <scope>NUCLEOTIDE SEQUENCE [LARGE SCALE GENOMIC DNA]</scope>
</reference>
<dbReference type="GO" id="GO:0006412">
    <property type="term" value="P:translation"/>
    <property type="evidence" value="ECO:0007669"/>
    <property type="project" value="TreeGrafter"/>
</dbReference>
<feature type="domain" description="S1 motif" evidence="4">
    <location>
        <begin position="152"/>
        <end position="221"/>
    </location>
</feature>
<feature type="compositionally biased region" description="Basic and acidic residues" evidence="2">
    <location>
        <begin position="123"/>
        <end position="134"/>
    </location>
</feature>
<feature type="compositionally biased region" description="Basic and acidic residues" evidence="2">
    <location>
        <begin position="349"/>
        <end position="360"/>
    </location>
</feature>
<feature type="compositionally biased region" description="Basic and acidic residues" evidence="2">
    <location>
        <begin position="223"/>
        <end position="238"/>
    </location>
</feature>
<feature type="region of interest" description="Disordered" evidence="2">
    <location>
        <begin position="115"/>
        <end position="143"/>
    </location>
</feature>
<dbReference type="FunFam" id="2.40.50.140:FF:000051">
    <property type="entry name" value="RNA-binding transcriptional accessory protein"/>
    <property type="match status" value="1"/>
</dbReference>
<dbReference type="PROSITE" id="PS50126">
    <property type="entry name" value="S1"/>
    <property type="match status" value="2"/>
</dbReference>
<comment type="caution">
    <text evidence="5">The sequence shown here is derived from an EMBL/GenBank/DDBJ whole genome shotgun (WGS) entry which is preliminary data.</text>
</comment>
<dbReference type="AlphaFoldDB" id="A0A9W7FX34"/>
<dbReference type="Proteomes" id="UP001165065">
    <property type="component" value="Unassembled WGS sequence"/>
</dbReference>
<protein>
    <recommendedName>
        <fullName evidence="4">S1 motif domain-containing protein</fullName>
    </recommendedName>
</protein>
<evidence type="ECO:0000313" key="6">
    <source>
        <dbReference type="Proteomes" id="UP001165065"/>
    </source>
</evidence>
<dbReference type="PANTHER" id="PTHR10724">
    <property type="entry name" value="30S RIBOSOMAL PROTEIN S1"/>
    <property type="match status" value="1"/>
</dbReference>
<dbReference type="InterPro" id="IPR012340">
    <property type="entry name" value="NA-bd_OB-fold"/>
</dbReference>
<gene>
    <name evidence="5" type="ORF">TrCOL_g12041</name>
</gene>
<evidence type="ECO:0000259" key="4">
    <source>
        <dbReference type="PROSITE" id="PS50126"/>
    </source>
</evidence>
<evidence type="ECO:0000256" key="1">
    <source>
        <dbReference type="ARBA" id="ARBA00025453"/>
    </source>
</evidence>
<organism evidence="5 6">
    <name type="scientific">Triparma columacea</name>
    <dbReference type="NCBI Taxonomy" id="722753"/>
    <lineage>
        <taxon>Eukaryota</taxon>
        <taxon>Sar</taxon>
        <taxon>Stramenopiles</taxon>
        <taxon>Ochrophyta</taxon>
        <taxon>Bolidophyceae</taxon>
        <taxon>Parmales</taxon>
        <taxon>Triparmaceae</taxon>
        <taxon>Triparma</taxon>
    </lineage>
</organism>
<dbReference type="PANTHER" id="PTHR10724:SF10">
    <property type="entry name" value="S1 RNA-BINDING DOMAIN-CONTAINING PROTEIN 1"/>
    <property type="match status" value="1"/>
</dbReference>
<dbReference type="OrthoDB" id="412781at2759"/>
<sequence length="413" mass="43388">MKLFLATILFVGGISAFNLAPRTRASVSNSQSRSHTSLAFTRCPSTCSGSCCVKVKSATTCTGSAGCACGSCPPHDSGCPCRSCKSGSGSFLPLRMVASEAELEIPEVVAAADDADASTENAHNVDRPKGDNAAKAKSSKAKKTPISELSVGQEIAGKVKTVTSYGAFVDIGYQSDGLLHISRIADDFVSNVEDILAVNQDVNVRVISIDTEKKQVALTMRSVEAEERAASEGAERREKRGKRAPRRSGGDRAAQAATASALASSGFDDSKMVEGEVVSTLDFGAFVRFSTADVMEGLEGELDGLVHISALAPKRVESVESVVGVGQKVQVRVKSVDAEAAKVSLSMISKEDEPAPRQRNDGGGGGGDNKRGPRLEERFAADSMGAADWKESLGNFEQTEFSNNVVIVQKGKK</sequence>